<comment type="similarity">
    <text evidence="2">Belongs to the DAMOX/DASOX family.</text>
</comment>
<dbReference type="Proteomes" id="UP001596135">
    <property type="component" value="Unassembled WGS sequence"/>
</dbReference>
<comment type="cofactor">
    <cofactor evidence="1">
        <name>FAD</name>
        <dbReference type="ChEBI" id="CHEBI:57692"/>
    </cofactor>
</comment>
<evidence type="ECO:0000256" key="3">
    <source>
        <dbReference type="ARBA" id="ARBA00022630"/>
    </source>
</evidence>
<keyword evidence="5 11" id="KW-0560">Oxidoreductase</keyword>
<dbReference type="InterPro" id="IPR023209">
    <property type="entry name" value="DAO"/>
</dbReference>
<dbReference type="InterPro" id="IPR006076">
    <property type="entry name" value="FAD-dep_OxRdtase"/>
</dbReference>
<dbReference type="Pfam" id="PF01266">
    <property type="entry name" value="DAO"/>
    <property type="match status" value="1"/>
</dbReference>
<evidence type="ECO:0000256" key="1">
    <source>
        <dbReference type="ARBA" id="ARBA00001974"/>
    </source>
</evidence>
<dbReference type="PANTHER" id="PTHR11530:SF11">
    <property type="entry name" value="D-ASPARTATE OXIDASE"/>
    <property type="match status" value="1"/>
</dbReference>
<dbReference type="SUPFAM" id="SSF51971">
    <property type="entry name" value="Nucleotide-binding domain"/>
    <property type="match status" value="1"/>
</dbReference>
<keyword evidence="4" id="KW-0274">FAD</keyword>
<evidence type="ECO:0000256" key="7">
    <source>
        <dbReference type="ARBA" id="ARBA00039751"/>
    </source>
</evidence>
<evidence type="ECO:0000259" key="10">
    <source>
        <dbReference type="Pfam" id="PF01266"/>
    </source>
</evidence>
<dbReference type="PANTHER" id="PTHR11530">
    <property type="entry name" value="D-AMINO ACID OXIDASE"/>
    <property type="match status" value="1"/>
</dbReference>
<dbReference type="Gene3D" id="3.40.50.720">
    <property type="entry name" value="NAD(P)-binding Rossmann-like Domain"/>
    <property type="match status" value="1"/>
</dbReference>
<evidence type="ECO:0000313" key="11">
    <source>
        <dbReference type="EMBL" id="MFC6041674.1"/>
    </source>
</evidence>
<keyword evidence="3" id="KW-0285">Flavoprotein</keyword>
<feature type="domain" description="FAD dependent oxidoreductase" evidence="10">
    <location>
        <begin position="133"/>
        <end position="455"/>
    </location>
</feature>
<sequence>MSHPAENPEPYSADQSNDVDAFHSETAHNTIDPSQPNELVSIDDTGEIPTVTDETPDPPIASEPVATLVVETPDAVITEPECLIESDDVFERAADPTDPDLSIKSLTDIVEGYEPGAPVILGLHEYQYLQNRRIVIVGGGPVGVWIAWYAALHGARVTIIDDGLNQTFLVAAGWCFPYHSTDPVAVPWALTAAKMWEAHTPFLPTGAVRKERTRVERTGRAAPFPSMYEQLEGYRALRGDELTAGMKSGFEAQSLVIPAQIWHPAMRNSLEQLGVVWLNRHIHTALEFEDLKVAFNADFVVDAMGVYSAFVFDDPKFHPLRGTVLDFELPENYEHGVRSWDLEDGTHRDPYAVPLRSLNILRVGGETHPLSQAKAEDLIDSGCTPEPEVVDAIYRRAVEFMPELKDMTYIEAHTGVRPARDKFLLGFHPEGRSILHASGFGGAGITLAPKIGHEIVWAMIEASQGWAGC</sequence>
<name>A0ABW1LD80_9ACTN</name>
<dbReference type="EC" id="1.4.3.3" evidence="6"/>
<evidence type="ECO:0000256" key="6">
    <source>
        <dbReference type="ARBA" id="ARBA00039101"/>
    </source>
</evidence>
<comment type="catalytic activity">
    <reaction evidence="8">
        <text>a D-alpha-amino acid + O2 + H2O = a 2-oxocarboxylate + H2O2 + NH4(+)</text>
        <dbReference type="Rhea" id="RHEA:21816"/>
        <dbReference type="ChEBI" id="CHEBI:15377"/>
        <dbReference type="ChEBI" id="CHEBI:15379"/>
        <dbReference type="ChEBI" id="CHEBI:16240"/>
        <dbReference type="ChEBI" id="CHEBI:28938"/>
        <dbReference type="ChEBI" id="CHEBI:35179"/>
        <dbReference type="ChEBI" id="CHEBI:59871"/>
        <dbReference type="EC" id="1.4.3.3"/>
    </reaction>
    <physiologicalReaction direction="left-to-right" evidence="8">
        <dbReference type="Rhea" id="RHEA:21817"/>
    </physiologicalReaction>
</comment>
<reference evidence="12" key="1">
    <citation type="journal article" date="2019" name="Int. J. Syst. Evol. Microbiol.">
        <title>The Global Catalogue of Microorganisms (GCM) 10K type strain sequencing project: providing services to taxonomists for standard genome sequencing and annotation.</title>
        <authorList>
            <consortium name="The Broad Institute Genomics Platform"/>
            <consortium name="The Broad Institute Genome Sequencing Center for Infectious Disease"/>
            <person name="Wu L."/>
            <person name="Ma J."/>
        </authorList>
    </citation>
    <scope>NUCLEOTIDE SEQUENCE [LARGE SCALE GENOMIC DNA]</scope>
    <source>
        <strain evidence="12">CCUG 54522</strain>
    </source>
</reference>
<evidence type="ECO:0000256" key="9">
    <source>
        <dbReference type="SAM" id="MobiDB-lite"/>
    </source>
</evidence>
<evidence type="ECO:0000256" key="5">
    <source>
        <dbReference type="ARBA" id="ARBA00023002"/>
    </source>
</evidence>
<dbReference type="RefSeq" id="WP_379149523.1">
    <property type="nucleotide sequence ID" value="NZ_JBHSRJ010000001.1"/>
</dbReference>
<dbReference type="SUPFAM" id="SSF54373">
    <property type="entry name" value="FAD-linked reductases, C-terminal domain"/>
    <property type="match status" value="1"/>
</dbReference>
<evidence type="ECO:0000256" key="8">
    <source>
        <dbReference type="ARBA" id="ARBA00049547"/>
    </source>
</evidence>
<dbReference type="EMBL" id="JBHSRJ010000001">
    <property type="protein sequence ID" value="MFC6041674.1"/>
    <property type="molecule type" value="Genomic_DNA"/>
</dbReference>
<accession>A0ABW1LD80</accession>
<keyword evidence="12" id="KW-1185">Reference proteome</keyword>
<comment type="caution">
    <text evidence="11">The sequence shown here is derived from an EMBL/GenBank/DDBJ whole genome shotgun (WGS) entry which is preliminary data.</text>
</comment>
<gene>
    <name evidence="11" type="ORF">ACFPYL_01225</name>
</gene>
<dbReference type="Gene3D" id="3.30.9.10">
    <property type="entry name" value="D-Amino Acid Oxidase, subunit A, domain 2"/>
    <property type="match status" value="1"/>
</dbReference>
<protein>
    <recommendedName>
        <fullName evidence="7">D-amino-acid oxidase</fullName>
        <ecNumber evidence="6">1.4.3.3</ecNumber>
    </recommendedName>
</protein>
<evidence type="ECO:0000313" key="12">
    <source>
        <dbReference type="Proteomes" id="UP001596135"/>
    </source>
</evidence>
<organism evidence="11 12">
    <name type="scientific">Nocardioides hankookensis</name>
    <dbReference type="NCBI Taxonomy" id="443157"/>
    <lineage>
        <taxon>Bacteria</taxon>
        <taxon>Bacillati</taxon>
        <taxon>Actinomycetota</taxon>
        <taxon>Actinomycetes</taxon>
        <taxon>Propionibacteriales</taxon>
        <taxon>Nocardioidaceae</taxon>
        <taxon>Nocardioides</taxon>
    </lineage>
</organism>
<evidence type="ECO:0000256" key="4">
    <source>
        <dbReference type="ARBA" id="ARBA00022827"/>
    </source>
</evidence>
<evidence type="ECO:0000256" key="2">
    <source>
        <dbReference type="ARBA" id="ARBA00006730"/>
    </source>
</evidence>
<feature type="compositionally biased region" description="Polar residues" evidence="9">
    <location>
        <begin position="27"/>
        <end position="38"/>
    </location>
</feature>
<dbReference type="GO" id="GO:0016491">
    <property type="term" value="F:oxidoreductase activity"/>
    <property type="evidence" value="ECO:0007669"/>
    <property type="project" value="UniProtKB-KW"/>
</dbReference>
<proteinExistence type="inferred from homology"/>
<feature type="region of interest" description="Disordered" evidence="9">
    <location>
        <begin position="1"/>
        <end position="42"/>
    </location>
</feature>